<sequence>MSVFECIAQAENNGTMKIVDNGTDQTPSNLLTFIHPPRVRNDLIKIKDSLESVKNIEAYTDRSFKKYILTAIDMGSAFLISSPKRFEFNANITDNPSAFKAELIAIILVLLICPKDANIMIYVDAQVIINTFNQLKKESLQQISKGK</sequence>
<evidence type="ECO:0000313" key="1">
    <source>
        <dbReference type="EMBL" id="PKK60531.1"/>
    </source>
</evidence>
<evidence type="ECO:0008006" key="3">
    <source>
        <dbReference type="Google" id="ProtNLM"/>
    </source>
</evidence>
<dbReference type="InterPro" id="IPR012337">
    <property type="entry name" value="RNaseH-like_sf"/>
</dbReference>
<proteinExistence type="predicted"/>
<accession>A0A2N1MFX3</accession>
<dbReference type="Proteomes" id="UP000233469">
    <property type="component" value="Unassembled WGS sequence"/>
</dbReference>
<reference evidence="1 2" key="2">
    <citation type="submission" date="2017-10" db="EMBL/GenBank/DDBJ databases">
        <title>Extensive intraspecific genome diversity in a model arbuscular mycorrhizal fungus.</title>
        <authorList>
            <person name="Chen E.C.H."/>
            <person name="Morin E."/>
            <person name="Baudet D."/>
            <person name="Noel J."/>
            <person name="Ndikumana S."/>
            <person name="Charron P."/>
            <person name="St-Onge C."/>
            <person name="Giorgi J."/>
            <person name="Grigoriev I.V."/>
            <person name="Roux C."/>
            <person name="Martin F.M."/>
            <person name="Corradi N."/>
        </authorList>
    </citation>
    <scope>NUCLEOTIDE SEQUENCE [LARGE SCALE GENOMIC DNA]</scope>
    <source>
        <strain evidence="1 2">C2</strain>
    </source>
</reference>
<dbReference type="SUPFAM" id="SSF53098">
    <property type="entry name" value="Ribonuclease H-like"/>
    <property type="match status" value="1"/>
</dbReference>
<reference evidence="1 2" key="1">
    <citation type="submission" date="2016-04" db="EMBL/GenBank/DDBJ databases">
        <title>Genome analyses suggest a sexual origin of heterokaryosis in a supposedly ancient asexual fungus.</title>
        <authorList>
            <person name="Ropars J."/>
            <person name="Sedzielewska K."/>
            <person name="Noel J."/>
            <person name="Charron P."/>
            <person name="Farinelli L."/>
            <person name="Marton T."/>
            <person name="Kruger M."/>
            <person name="Pelin A."/>
            <person name="Brachmann A."/>
            <person name="Corradi N."/>
        </authorList>
    </citation>
    <scope>NUCLEOTIDE SEQUENCE [LARGE SCALE GENOMIC DNA]</scope>
    <source>
        <strain evidence="1 2">C2</strain>
    </source>
</reference>
<dbReference type="EMBL" id="LLXL01002555">
    <property type="protein sequence ID" value="PKK60531.1"/>
    <property type="molecule type" value="Genomic_DNA"/>
</dbReference>
<gene>
    <name evidence="1" type="ORF">RhiirC2_719037</name>
</gene>
<evidence type="ECO:0000313" key="2">
    <source>
        <dbReference type="Proteomes" id="UP000233469"/>
    </source>
</evidence>
<comment type="caution">
    <text evidence="1">The sequence shown here is derived from an EMBL/GenBank/DDBJ whole genome shotgun (WGS) entry which is preliminary data.</text>
</comment>
<dbReference type="InterPro" id="IPR036397">
    <property type="entry name" value="RNaseH_sf"/>
</dbReference>
<dbReference type="Gene3D" id="3.30.420.10">
    <property type="entry name" value="Ribonuclease H-like superfamily/Ribonuclease H"/>
    <property type="match status" value="1"/>
</dbReference>
<dbReference type="GO" id="GO:0003676">
    <property type="term" value="F:nucleic acid binding"/>
    <property type="evidence" value="ECO:0007669"/>
    <property type="project" value="InterPro"/>
</dbReference>
<name>A0A2N1MFX3_9GLOM</name>
<dbReference type="AlphaFoldDB" id="A0A2N1MFX3"/>
<organism evidence="1 2">
    <name type="scientific">Rhizophagus irregularis</name>
    <dbReference type="NCBI Taxonomy" id="588596"/>
    <lineage>
        <taxon>Eukaryota</taxon>
        <taxon>Fungi</taxon>
        <taxon>Fungi incertae sedis</taxon>
        <taxon>Mucoromycota</taxon>
        <taxon>Glomeromycotina</taxon>
        <taxon>Glomeromycetes</taxon>
        <taxon>Glomerales</taxon>
        <taxon>Glomeraceae</taxon>
        <taxon>Rhizophagus</taxon>
    </lineage>
</organism>
<protein>
    <recommendedName>
        <fullName evidence="3">RNase H type-1 domain-containing protein</fullName>
    </recommendedName>
</protein>